<feature type="compositionally biased region" description="Polar residues" evidence="1">
    <location>
        <begin position="83"/>
        <end position="97"/>
    </location>
</feature>
<dbReference type="Proteomes" id="UP000198253">
    <property type="component" value="Chromosome I"/>
</dbReference>
<feature type="compositionally biased region" description="Low complexity" evidence="1">
    <location>
        <begin position="112"/>
        <end position="122"/>
    </location>
</feature>
<proteinExistence type="predicted"/>
<sequence>MLGCLRWWSVRRALRVFTSLAVAVALALSGGLAGGLPAGSPPAPAEWSPVDRGAPVTTERVAHRVPGTSPLAGPVAHDVLAPSSPSGRVADSTTSTVRAAGPDTHHQTPLVATGPATATDAPPAGPVSTGHRPVRPLAATDAGVVGSRAPPRR</sequence>
<name>A0A1C4U9L6_MICEC</name>
<evidence type="ECO:0000256" key="1">
    <source>
        <dbReference type="SAM" id="MobiDB-lite"/>
    </source>
</evidence>
<dbReference type="InParanoid" id="A0A1C4U9L6"/>
<gene>
    <name evidence="2" type="ORF">GA0070618_0133</name>
</gene>
<protein>
    <submittedName>
        <fullName evidence="2">Uncharacterized protein</fullName>
    </submittedName>
</protein>
<evidence type="ECO:0000313" key="2">
    <source>
        <dbReference type="EMBL" id="SCE68352.1"/>
    </source>
</evidence>
<organism evidence="2 3">
    <name type="scientific">Micromonospora echinospora</name>
    <name type="common">Micromonospora purpurea</name>
    <dbReference type="NCBI Taxonomy" id="1877"/>
    <lineage>
        <taxon>Bacteria</taxon>
        <taxon>Bacillati</taxon>
        <taxon>Actinomycetota</taxon>
        <taxon>Actinomycetes</taxon>
        <taxon>Micromonosporales</taxon>
        <taxon>Micromonosporaceae</taxon>
        <taxon>Micromonospora</taxon>
    </lineage>
</organism>
<dbReference type="EMBL" id="LT607413">
    <property type="protein sequence ID" value="SCE68352.1"/>
    <property type="molecule type" value="Genomic_DNA"/>
</dbReference>
<reference evidence="3" key="1">
    <citation type="submission" date="2016-06" db="EMBL/GenBank/DDBJ databases">
        <authorList>
            <person name="Varghese N."/>
            <person name="Submissions Spin"/>
        </authorList>
    </citation>
    <scope>NUCLEOTIDE SEQUENCE [LARGE SCALE GENOMIC DNA]</scope>
    <source>
        <strain evidence="3">DSM 43816</strain>
    </source>
</reference>
<evidence type="ECO:0000313" key="3">
    <source>
        <dbReference type="Proteomes" id="UP000198253"/>
    </source>
</evidence>
<dbReference type="AlphaFoldDB" id="A0A1C4U9L6"/>
<keyword evidence="3" id="KW-1185">Reference proteome</keyword>
<feature type="region of interest" description="Disordered" evidence="1">
    <location>
        <begin position="65"/>
        <end position="153"/>
    </location>
</feature>
<accession>A0A1C4U9L6</accession>